<dbReference type="PANTHER" id="PTHR24260">
    <property type="match status" value="1"/>
</dbReference>
<evidence type="ECO:0000256" key="1">
    <source>
        <dbReference type="ARBA" id="ARBA00023157"/>
    </source>
</evidence>
<dbReference type="PANTHER" id="PTHR24260:SF136">
    <property type="entry name" value="GH08193P-RELATED"/>
    <property type="match status" value="1"/>
</dbReference>
<feature type="domain" description="Peptidase S1" evidence="3">
    <location>
        <begin position="24"/>
        <end position="112"/>
    </location>
</feature>
<dbReference type="GO" id="GO:0006508">
    <property type="term" value="P:proteolysis"/>
    <property type="evidence" value="ECO:0007669"/>
    <property type="project" value="InterPro"/>
</dbReference>
<dbReference type="GO" id="GO:0004252">
    <property type="term" value="F:serine-type endopeptidase activity"/>
    <property type="evidence" value="ECO:0007669"/>
    <property type="project" value="InterPro"/>
</dbReference>
<feature type="chain" id="PRO_5042477075" evidence="2">
    <location>
        <begin position="20"/>
        <end position="119"/>
    </location>
</feature>
<keyword evidence="4" id="KW-1185">Reference proteome</keyword>
<dbReference type="InterPro" id="IPR018114">
    <property type="entry name" value="TRYPSIN_HIS"/>
</dbReference>
<evidence type="ECO:0000313" key="5">
    <source>
        <dbReference type="RefSeq" id="XP_011502255.1"/>
    </source>
</evidence>
<evidence type="ECO:0000313" key="4">
    <source>
        <dbReference type="Proteomes" id="UP000695007"/>
    </source>
</evidence>
<sequence>MDLRLAVFLFITSFIEIFSEIVSIKDFPYQVLLKYKNVPFCGGSIISNRHVLSAAHCVFGKSKNFPDMTVHTGTTYITDDSTAYFIYRVDIHPKFTGKLTKPYVYCNDIAVITSLDYVV</sequence>
<organism evidence="4 5">
    <name type="scientific">Ceratosolen solmsi marchali</name>
    <dbReference type="NCBI Taxonomy" id="326594"/>
    <lineage>
        <taxon>Eukaryota</taxon>
        <taxon>Metazoa</taxon>
        <taxon>Ecdysozoa</taxon>
        <taxon>Arthropoda</taxon>
        <taxon>Hexapoda</taxon>
        <taxon>Insecta</taxon>
        <taxon>Pterygota</taxon>
        <taxon>Neoptera</taxon>
        <taxon>Endopterygota</taxon>
        <taxon>Hymenoptera</taxon>
        <taxon>Apocrita</taxon>
        <taxon>Proctotrupomorpha</taxon>
        <taxon>Chalcidoidea</taxon>
        <taxon>Agaonidae</taxon>
        <taxon>Agaoninae</taxon>
        <taxon>Ceratosolen</taxon>
    </lineage>
</organism>
<dbReference type="RefSeq" id="XP_011502255.1">
    <property type="nucleotide sequence ID" value="XM_011503953.1"/>
</dbReference>
<dbReference type="InterPro" id="IPR009003">
    <property type="entry name" value="Peptidase_S1_PA"/>
</dbReference>
<dbReference type="Proteomes" id="UP000695007">
    <property type="component" value="Unplaced"/>
</dbReference>
<proteinExistence type="predicted"/>
<dbReference type="FunFam" id="2.40.10.10:FF:000068">
    <property type="entry name" value="transmembrane protease serine 2"/>
    <property type="match status" value="1"/>
</dbReference>
<dbReference type="KEGG" id="csol:105365721"/>
<dbReference type="InterPro" id="IPR051333">
    <property type="entry name" value="CLIP_Serine_Protease"/>
</dbReference>
<dbReference type="InterPro" id="IPR043504">
    <property type="entry name" value="Peptidase_S1_PA_chymotrypsin"/>
</dbReference>
<dbReference type="InterPro" id="IPR001254">
    <property type="entry name" value="Trypsin_dom"/>
</dbReference>
<accession>A0AAJ6YQC8</accession>
<dbReference type="GeneID" id="105365721"/>
<evidence type="ECO:0000256" key="2">
    <source>
        <dbReference type="SAM" id="SignalP"/>
    </source>
</evidence>
<dbReference type="Gene3D" id="2.40.10.10">
    <property type="entry name" value="Trypsin-like serine proteases"/>
    <property type="match status" value="1"/>
</dbReference>
<feature type="signal peptide" evidence="2">
    <location>
        <begin position="1"/>
        <end position="19"/>
    </location>
</feature>
<reference evidence="5" key="1">
    <citation type="submission" date="2025-08" db="UniProtKB">
        <authorList>
            <consortium name="RefSeq"/>
        </authorList>
    </citation>
    <scope>IDENTIFICATION</scope>
</reference>
<evidence type="ECO:0000259" key="3">
    <source>
        <dbReference type="Pfam" id="PF00089"/>
    </source>
</evidence>
<dbReference type="AlphaFoldDB" id="A0AAJ6YQC8"/>
<dbReference type="PROSITE" id="PS00134">
    <property type="entry name" value="TRYPSIN_HIS"/>
    <property type="match status" value="1"/>
</dbReference>
<keyword evidence="2" id="KW-0732">Signal</keyword>
<gene>
    <name evidence="5" type="primary">LOC105365721</name>
</gene>
<name>A0AAJ6YQC8_9HYME</name>
<protein>
    <submittedName>
        <fullName evidence="5">Chymotrypsin-1-like</fullName>
    </submittedName>
</protein>
<keyword evidence="1" id="KW-1015">Disulfide bond</keyword>
<dbReference type="Pfam" id="PF00089">
    <property type="entry name" value="Trypsin"/>
    <property type="match status" value="1"/>
</dbReference>
<dbReference type="SUPFAM" id="SSF50494">
    <property type="entry name" value="Trypsin-like serine proteases"/>
    <property type="match status" value="1"/>
</dbReference>